<dbReference type="AlphaFoldDB" id="A0A6P4DQA3"/>
<dbReference type="RefSeq" id="XP_015967981.1">
    <property type="nucleotide sequence ID" value="XM_016112495.1"/>
</dbReference>
<dbReference type="Proteomes" id="UP000515211">
    <property type="component" value="Chromosome 1"/>
</dbReference>
<dbReference type="Gene3D" id="3.30.420.10">
    <property type="entry name" value="Ribonuclease H-like superfamily/Ribonuclease H"/>
    <property type="match status" value="1"/>
</dbReference>
<reference evidence="2" key="2">
    <citation type="submission" date="2025-08" db="UniProtKB">
        <authorList>
            <consortium name="RefSeq"/>
        </authorList>
    </citation>
    <scope>IDENTIFICATION</scope>
    <source>
        <tissue evidence="2">Whole plant</tissue>
    </source>
</reference>
<gene>
    <name evidence="2" type="primary">LOC107491610</name>
</gene>
<dbReference type="InterPro" id="IPR036397">
    <property type="entry name" value="RNaseH_sf"/>
</dbReference>
<dbReference type="InterPro" id="IPR052160">
    <property type="entry name" value="Gypsy_RT_Integrase-like"/>
</dbReference>
<name>A0A6P4DQA3_ARADU</name>
<proteinExistence type="predicted"/>
<sequence length="178" mass="21286">MVKPYRKDWSTRLGDALWAYRTAYKTLIGMSPFWLVYGKACHLPVEIEHKAYWAIKECNMGLQKAGVERKQQLEDLECLRLEAYDNTRIYKERTKAVYDRHIKRMEFRVGYLVLLYNSRLSLLSRKFRSRWDGLYIVDKVDPYRVVHLRHLKLYHHTNPKSDKGVKIFFLKDPLGACK</sequence>
<evidence type="ECO:0000313" key="2">
    <source>
        <dbReference type="RefSeq" id="XP_015967981.1"/>
    </source>
</evidence>
<dbReference type="KEGG" id="adu:107491610"/>
<dbReference type="PANTHER" id="PTHR47266">
    <property type="entry name" value="ENDONUCLEASE-RELATED"/>
    <property type="match status" value="1"/>
</dbReference>
<protein>
    <submittedName>
        <fullName evidence="2">Uncharacterized protein LOC107491610</fullName>
    </submittedName>
</protein>
<evidence type="ECO:0000313" key="1">
    <source>
        <dbReference type="Proteomes" id="UP000515211"/>
    </source>
</evidence>
<dbReference type="GO" id="GO:0003676">
    <property type="term" value="F:nucleic acid binding"/>
    <property type="evidence" value="ECO:0007669"/>
    <property type="project" value="InterPro"/>
</dbReference>
<accession>A0A6P4DQA3</accession>
<dbReference type="OrthoDB" id="1903608at2759"/>
<dbReference type="GeneID" id="107491610"/>
<organism evidence="1 2">
    <name type="scientific">Arachis duranensis</name>
    <name type="common">Wild peanut</name>
    <dbReference type="NCBI Taxonomy" id="130453"/>
    <lineage>
        <taxon>Eukaryota</taxon>
        <taxon>Viridiplantae</taxon>
        <taxon>Streptophyta</taxon>
        <taxon>Embryophyta</taxon>
        <taxon>Tracheophyta</taxon>
        <taxon>Spermatophyta</taxon>
        <taxon>Magnoliopsida</taxon>
        <taxon>eudicotyledons</taxon>
        <taxon>Gunneridae</taxon>
        <taxon>Pentapetalae</taxon>
        <taxon>rosids</taxon>
        <taxon>fabids</taxon>
        <taxon>Fabales</taxon>
        <taxon>Fabaceae</taxon>
        <taxon>Papilionoideae</taxon>
        <taxon>50 kb inversion clade</taxon>
        <taxon>dalbergioids sensu lato</taxon>
        <taxon>Dalbergieae</taxon>
        <taxon>Pterocarpus clade</taxon>
        <taxon>Arachis</taxon>
    </lineage>
</organism>
<reference evidence="1" key="1">
    <citation type="journal article" date="2016" name="Nat. Genet.">
        <title>The genome sequences of Arachis duranensis and Arachis ipaensis, the diploid ancestors of cultivated peanut.</title>
        <authorList>
            <person name="Bertioli D.J."/>
            <person name="Cannon S.B."/>
            <person name="Froenicke L."/>
            <person name="Huang G."/>
            <person name="Farmer A.D."/>
            <person name="Cannon E.K."/>
            <person name="Liu X."/>
            <person name="Gao D."/>
            <person name="Clevenger J."/>
            <person name="Dash S."/>
            <person name="Ren L."/>
            <person name="Moretzsohn M.C."/>
            <person name="Shirasawa K."/>
            <person name="Huang W."/>
            <person name="Vidigal B."/>
            <person name="Abernathy B."/>
            <person name="Chu Y."/>
            <person name="Niederhuth C.E."/>
            <person name="Umale P."/>
            <person name="Araujo A.C."/>
            <person name="Kozik A."/>
            <person name="Kim K.D."/>
            <person name="Burow M.D."/>
            <person name="Varshney R.K."/>
            <person name="Wang X."/>
            <person name="Zhang X."/>
            <person name="Barkley N."/>
            <person name="Guimaraes P.M."/>
            <person name="Isobe S."/>
            <person name="Guo B."/>
            <person name="Liao B."/>
            <person name="Stalker H.T."/>
            <person name="Schmitz R.J."/>
            <person name="Scheffler B.E."/>
            <person name="Leal-Bertioli S.C."/>
            <person name="Xun X."/>
            <person name="Jackson S.A."/>
            <person name="Michelmore R."/>
            <person name="Ozias-Akins P."/>
        </authorList>
    </citation>
    <scope>NUCLEOTIDE SEQUENCE [LARGE SCALE GENOMIC DNA]</scope>
    <source>
        <strain evidence="1">cv. V14167</strain>
    </source>
</reference>
<keyword evidence="1" id="KW-1185">Reference proteome</keyword>